<evidence type="ECO:0000313" key="2">
    <source>
        <dbReference type="EMBL" id="ADE13519.1"/>
    </source>
</evidence>
<protein>
    <submittedName>
        <fullName evidence="2">Uncharacterized protein</fullName>
    </submittedName>
</protein>
<gene>
    <name evidence="2" type="ordered locus">Nhal_0323</name>
</gene>
<accession>D5BUW9</accession>
<dbReference type="STRING" id="472759.Nhal_0323"/>
<feature type="region of interest" description="Disordered" evidence="1">
    <location>
        <begin position="81"/>
        <end position="100"/>
    </location>
</feature>
<dbReference type="Proteomes" id="UP000001844">
    <property type="component" value="Chromosome"/>
</dbReference>
<reference evidence="3" key="1">
    <citation type="submission" date="2010-04" db="EMBL/GenBank/DDBJ databases">
        <title>Complete genome sequence of Nitrosococcus halophilus Nc4, a salt-adapted, aerobic obligate ammonia-oxidizing sulfur purple bacterium.</title>
        <authorList>
            <consortium name="US DOE Joint Genome Institute"/>
            <person name="Campbell M.A."/>
            <person name="Malfatti S.A."/>
            <person name="Chain P.S.G."/>
            <person name="Heidelberg J.F."/>
            <person name="Ward B.B."/>
            <person name="Klotz M.G."/>
        </authorList>
    </citation>
    <scope>NUCLEOTIDE SEQUENCE [LARGE SCALE GENOMIC DNA]</scope>
    <source>
        <strain evidence="3">Nc4</strain>
    </source>
</reference>
<sequence>MRLAHATCRLVRAVEQRATDRILLTVFAEILVIELKGWQIGTFIIKEGILYQYKSLGVGQDLTGRGILQQLHCYLICNSQNGGLDHGDKKNHHCGRRPGR</sequence>
<evidence type="ECO:0000313" key="3">
    <source>
        <dbReference type="Proteomes" id="UP000001844"/>
    </source>
</evidence>
<proteinExistence type="predicted"/>
<feature type="compositionally biased region" description="Basic residues" evidence="1">
    <location>
        <begin position="89"/>
        <end position="100"/>
    </location>
</feature>
<evidence type="ECO:0000256" key="1">
    <source>
        <dbReference type="SAM" id="MobiDB-lite"/>
    </source>
</evidence>
<name>D5BUW9_NITHN</name>
<organism evidence="2 3">
    <name type="scientific">Nitrosococcus halophilus (strain Nc4)</name>
    <dbReference type="NCBI Taxonomy" id="472759"/>
    <lineage>
        <taxon>Bacteria</taxon>
        <taxon>Pseudomonadati</taxon>
        <taxon>Pseudomonadota</taxon>
        <taxon>Gammaproteobacteria</taxon>
        <taxon>Chromatiales</taxon>
        <taxon>Chromatiaceae</taxon>
        <taxon>Nitrosococcus</taxon>
    </lineage>
</organism>
<dbReference type="EMBL" id="CP001798">
    <property type="protein sequence ID" value="ADE13519.1"/>
    <property type="molecule type" value="Genomic_DNA"/>
</dbReference>
<dbReference type="AlphaFoldDB" id="D5BUW9"/>
<keyword evidence="3" id="KW-1185">Reference proteome</keyword>
<dbReference type="KEGG" id="nhl:Nhal_0323"/>
<dbReference type="HOGENOM" id="CLU_2302917_0_0_6"/>